<dbReference type="Proteomes" id="UP001066276">
    <property type="component" value="Chromosome 7"/>
</dbReference>
<proteinExistence type="predicted"/>
<gene>
    <name evidence="1" type="ORF">NDU88_002015</name>
</gene>
<keyword evidence="2" id="KW-1185">Reference proteome</keyword>
<dbReference type="AlphaFoldDB" id="A0AAV7P5J0"/>
<name>A0AAV7P5J0_PLEWA</name>
<reference evidence="1" key="1">
    <citation type="journal article" date="2022" name="bioRxiv">
        <title>Sequencing and chromosome-scale assembly of the giantPleurodeles waltlgenome.</title>
        <authorList>
            <person name="Brown T."/>
            <person name="Elewa A."/>
            <person name="Iarovenko S."/>
            <person name="Subramanian E."/>
            <person name="Araus A.J."/>
            <person name="Petzold A."/>
            <person name="Susuki M."/>
            <person name="Suzuki K.-i.T."/>
            <person name="Hayashi T."/>
            <person name="Toyoda A."/>
            <person name="Oliveira C."/>
            <person name="Osipova E."/>
            <person name="Leigh N.D."/>
            <person name="Simon A."/>
            <person name="Yun M.H."/>
        </authorList>
    </citation>
    <scope>NUCLEOTIDE SEQUENCE</scope>
    <source>
        <strain evidence="1">20211129_DDA</strain>
        <tissue evidence="1">Liver</tissue>
    </source>
</reference>
<accession>A0AAV7P5J0</accession>
<evidence type="ECO:0000313" key="1">
    <source>
        <dbReference type="EMBL" id="KAJ1123546.1"/>
    </source>
</evidence>
<dbReference type="EMBL" id="JANPWB010000011">
    <property type="protein sequence ID" value="KAJ1123546.1"/>
    <property type="molecule type" value="Genomic_DNA"/>
</dbReference>
<sequence length="86" mass="9257">MFVIGDILPVNMLDAKSKVVEVMRLLMEVGRLDLMVGGKEHVSATHSNRRASARMAAVVAVCSPPRKKMAAAELEPEVSVMGRPVA</sequence>
<protein>
    <submittedName>
        <fullName evidence="1">Uncharacterized protein</fullName>
    </submittedName>
</protein>
<evidence type="ECO:0000313" key="2">
    <source>
        <dbReference type="Proteomes" id="UP001066276"/>
    </source>
</evidence>
<organism evidence="1 2">
    <name type="scientific">Pleurodeles waltl</name>
    <name type="common">Iberian ribbed newt</name>
    <dbReference type="NCBI Taxonomy" id="8319"/>
    <lineage>
        <taxon>Eukaryota</taxon>
        <taxon>Metazoa</taxon>
        <taxon>Chordata</taxon>
        <taxon>Craniata</taxon>
        <taxon>Vertebrata</taxon>
        <taxon>Euteleostomi</taxon>
        <taxon>Amphibia</taxon>
        <taxon>Batrachia</taxon>
        <taxon>Caudata</taxon>
        <taxon>Salamandroidea</taxon>
        <taxon>Salamandridae</taxon>
        <taxon>Pleurodelinae</taxon>
        <taxon>Pleurodeles</taxon>
    </lineage>
</organism>
<comment type="caution">
    <text evidence="1">The sequence shown here is derived from an EMBL/GenBank/DDBJ whole genome shotgun (WGS) entry which is preliminary data.</text>
</comment>